<organism evidence="2 3">
    <name type="scientific">Draconibacterium aestuarii</name>
    <dbReference type="NCBI Taxonomy" id="2998507"/>
    <lineage>
        <taxon>Bacteria</taxon>
        <taxon>Pseudomonadati</taxon>
        <taxon>Bacteroidota</taxon>
        <taxon>Bacteroidia</taxon>
        <taxon>Marinilabiliales</taxon>
        <taxon>Prolixibacteraceae</taxon>
        <taxon>Draconibacterium</taxon>
    </lineage>
</organism>
<proteinExistence type="predicted"/>
<dbReference type="EMBL" id="JAPOHD010000005">
    <property type="protein sequence ID" value="MCY1719191.1"/>
    <property type="molecule type" value="Genomic_DNA"/>
</dbReference>
<evidence type="ECO:0000313" key="3">
    <source>
        <dbReference type="Proteomes" id="UP001145087"/>
    </source>
</evidence>
<sequence length="154" mass="18209">MKIERQLFNISIPETFLYFILSFVLINCTLFIYTIFQGNPRFMLSDSSWIYQIVFPVMFTLVHKSNNRNGELKLKNISDIDIVKNKIDMLILKKGLIKIDKESGFENYGKKTKLGRFFNLFIRENIKVKFLDKEILIYGKKHMLSLLVSQLKND</sequence>
<evidence type="ECO:0000256" key="1">
    <source>
        <dbReference type="SAM" id="Phobius"/>
    </source>
</evidence>
<dbReference type="RefSeq" id="WP_343331526.1">
    <property type="nucleotide sequence ID" value="NZ_JAPOHD010000005.1"/>
</dbReference>
<accession>A0A9X3J591</accession>
<dbReference type="AlphaFoldDB" id="A0A9X3J591"/>
<keyword evidence="1" id="KW-0472">Membrane</keyword>
<feature type="transmembrane region" description="Helical" evidence="1">
    <location>
        <begin position="16"/>
        <end position="36"/>
    </location>
</feature>
<comment type="caution">
    <text evidence="2">The sequence shown here is derived from an EMBL/GenBank/DDBJ whole genome shotgun (WGS) entry which is preliminary data.</text>
</comment>
<gene>
    <name evidence="2" type="ORF">OU798_02490</name>
</gene>
<evidence type="ECO:0000313" key="2">
    <source>
        <dbReference type="EMBL" id="MCY1719191.1"/>
    </source>
</evidence>
<keyword evidence="1" id="KW-0812">Transmembrane</keyword>
<keyword evidence="3" id="KW-1185">Reference proteome</keyword>
<dbReference type="Proteomes" id="UP001145087">
    <property type="component" value="Unassembled WGS sequence"/>
</dbReference>
<keyword evidence="1" id="KW-1133">Transmembrane helix</keyword>
<reference evidence="2" key="1">
    <citation type="submission" date="2022-11" db="EMBL/GenBank/DDBJ databases">
        <title>Marilongibacter aestuarii gen. nov., sp. nov., isolated from tidal flat sediment.</title>
        <authorList>
            <person name="Jiayan W."/>
        </authorList>
    </citation>
    <scope>NUCLEOTIDE SEQUENCE</scope>
    <source>
        <strain evidence="2">Z1-6</strain>
    </source>
</reference>
<feature type="transmembrane region" description="Helical" evidence="1">
    <location>
        <begin position="48"/>
        <end position="65"/>
    </location>
</feature>
<protein>
    <submittedName>
        <fullName evidence="2">Uncharacterized protein</fullName>
    </submittedName>
</protein>
<name>A0A9X3J591_9BACT</name>